<protein>
    <submittedName>
        <fullName evidence="1">Uncharacterized protein</fullName>
    </submittedName>
</protein>
<dbReference type="EMBL" id="CM055740">
    <property type="protein sequence ID" value="KAJ8002766.1"/>
    <property type="molecule type" value="Genomic_DNA"/>
</dbReference>
<keyword evidence="2" id="KW-1185">Reference proteome</keyword>
<dbReference type="Proteomes" id="UP001157502">
    <property type="component" value="Chromosome 13"/>
</dbReference>
<organism evidence="1 2">
    <name type="scientific">Dallia pectoralis</name>
    <name type="common">Alaska blackfish</name>
    <dbReference type="NCBI Taxonomy" id="75939"/>
    <lineage>
        <taxon>Eukaryota</taxon>
        <taxon>Metazoa</taxon>
        <taxon>Chordata</taxon>
        <taxon>Craniata</taxon>
        <taxon>Vertebrata</taxon>
        <taxon>Euteleostomi</taxon>
        <taxon>Actinopterygii</taxon>
        <taxon>Neopterygii</taxon>
        <taxon>Teleostei</taxon>
        <taxon>Protacanthopterygii</taxon>
        <taxon>Esociformes</taxon>
        <taxon>Umbridae</taxon>
        <taxon>Dallia</taxon>
    </lineage>
</organism>
<comment type="caution">
    <text evidence="1">The sequence shown here is derived from an EMBL/GenBank/DDBJ whole genome shotgun (WGS) entry which is preliminary data.</text>
</comment>
<gene>
    <name evidence="1" type="ORF">DPEC_G00162350</name>
</gene>
<accession>A0ACC2GGW4</accession>
<evidence type="ECO:0000313" key="1">
    <source>
        <dbReference type="EMBL" id="KAJ8002766.1"/>
    </source>
</evidence>
<proteinExistence type="predicted"/>
<name>A0ACC2GGW4_DALPE</name>
<reference evidence="1" key="1">
    <citation type="submission" date="2021-05" db="EMBL/GenBank/DDBJ databases">
        <authorList>
            <person name="Pan Q."/>
            <person name="Jouanno E."/>
            <person name="Zahm M."/>
            <person name="Klopp C."/>
            <person name="Cabau C."/>
            <person name="Louis A."/>
            <person name="Berthelot C."/>
            <person name="Parey E."/>
            <person name="Roest Crollius H."/>
            <person name="Montfort J."/>
            <person name="Robinson-Rechavi M."/>
            <person name="Bouchez O."/>
            <person name="Lampietro C."/>
            <person name="Lopez Roques C."/>
            <person name="Donnadieu C."/>
            <person name="Postlethwait J."/>
            <person name="Bobe J."/>
            <person name="Dillon D."/>
            <person name="Chandos A."/>
            <person name="von Hippel F."/>
            <person name="Guiguen Y."/>
        </authorList>
    </citation>
    <scope>NUCLEOTIDE SEQUENCE</scope>
    <source>
        <strain evidence="1">YG-Jan2019</strain>
    </source>
</reference>
<sequence length="85" mass="9643">MSAEILNLSQVKVPRSLGSIKAVKWRMWYAFNLQPPGLGQAMSSRWVALRPAPCPRVQPNSYDEKPGKPGITWHHLAHHFKQDPT</sequence>
<evidence type="ECO:0000313" key="2">
    <source>
        <dbReference type="Proteomes" id="UP001157502"/>
    </source>
</evidence>